<evidence type="ECO:0000256" key="1">
    <source>
        <dbReference type="SAM" id="Phobius"/>
    </source>
</evidence>
<dbReference type="Proteomes" id="UP001150217">
    <property type="component" value="Unassembled WGS sequence"/>
</dbReference>
<protein>
    <submittedName>
        <fullName evidence="2">Uncharacterized protein</fullName>
    </submittedName>
</protein>
<proteinExistence type="predicted"/>
<feature type="non-terminal residue" evidence="2">
    <location>
        <position position="1"/>
    </location>
</feature>
<feature type="transmembrane region" description="Helical" evidence="1">
    <location>
        <begin position="51"/>
        <end position="72"/>
    </location>
</feature>
<dbReference type="EMBL" id="JANVFT010000044">
    <property type="protein sequence ID" value="KAJ4489156.1"/>
    <property type="molecule type" value="Genomic_DNA"/>
</dbReference>
<evidence type="ECO:0000313" key="2">
    <source>
        <dbReference type="EMBL" id="KAJ4489156.1"/>
    </source>
</evidence>
<keyword evidence="1" id="KW-1133">Transmembrane helix</keyword>
<feature type="transmembrane region" description="Helical" evidence="1">
    <location>
        <begin position="20"/>
        <end position="39"/>
    </location>
</feature>
<evidence type="ECO:0000313" key="3">
    <source>
        <dbReference type="Proteomes" id="UP001150217"/>
    </source>
</evidence>
<name>A0ABQ8VH04_9AGAR</name>
<comment type="caution">
    <text evidence="2">The sequence shown here is derived from an EMBL/GenBank/DDBJ whole genome shotgun (WGS) entry which is preliminary data.</text>
</comment>
<accession>A0ABQ8VH04</accession>
<organism evidence="2 3">
    <name type="scientific">Lentinula lateritia</name>
    <dbReference type="NCBI Taxonomy" id="40482"/>
    <lineage>
        <taxon>Eukaryota</taxon>
        <taxon>Fungi</taxon>
        <taxon>Dikarya</taxon>
        <taxon>Basidiomycota</taxon>
        <taxon>Agaricomycotina</taxon>
        <taxon>Agaricomycetes</taxon>
        <taxon>Agaricomycetidae</taxon>
        <taxon>Agaricales</taxon>
        <taxon>Marasmiineae</taxon>
        <taxon>Omphalotaceae</taxon>
        <taxon>Lentinula</taxon>
    </lineage>
</organism>
<sequence>MYLSAQRSHFSFVSHLGLMSHNAILYATKPLLAIWTRLLPKIIFGRSSSMVVLAIGATTLAGGLGVSIYSAYLDLRYIWIEHKLARTAELLAKIEAIRAAADRRYGFLEKLTSRSRQMTVEIERLQTKRMELVRVLDFNQLPTACAVTDDENPAFEGYDVVLQKKETMGKILELVALERHWNAEMEWWHKEAEPEFKRRMAAQHRTISEKC</sequence>
<keyword evidence="3" id="KW-1185">Reference proteome</keyword>
<reference evidence="2" key="1">
    <citation type="submission" date="2022-08" db="EMBL/GenBank/DDBJ databases">
        <title>A Global Phylogenomic Analysis of the Shiitake Genus Lentinula.</title>
        <authorList>
            <consortium name="DOE Joint Genome Institute"/>
            <person name="Sierra-Patev S."/>
            <person name="Min B."/>
            <person name="Naranjo-Ortiz M."/>
            <person name="Looney B."/>
            <person name="Konkel Z."/>
            <person name="Slot J.C."/>
            <person name="Sakamoto Y."/>
            <person name="Steenwyk J.L."/>
            <person name="Rokas A."/>
            <person name="Carro J."/>
            <person name="Camarero S."/>
            <person name="Ferreira P."/>
            <person name="Molpeceres G."/>
            <person name="Ruiz-Duenas F.J."/>
            <person name="Serrano A."/>
            <person name="Henrissat B."/>
            <person name="Drula E."/>
            <person name="Hughes K.W."/>
            <person name="Mata J.L."/>
            <person name="Ishikawa N.K."/>
            <person name="Vargas-Isla R."/>
            <person name="Ushijima S."/>
            <person name="Smith C.A."/>
            <person name="Ahrendt S."/>
            <person name="Andreopoulos W."/>
            <person name="He G."/>
            <person name="Labutti K."/>
            <person name="Lipzen A."/>
            <person name="Ng V."/>
            <person name="Riley R."/>
            <person name="Sandor L."/>
            <person name="Barry K."/>
            <person name="Martinez A.T."/>
            <person name="Xiao Y."/>
            <person name="Gibbons J.G."/>
            <person name="Terashima K."/>
            <person name="Grigoriev I.V."/>
            <person name="Hibbett D.S."/>
        </authorList>
    </citation>
    <scope>NUCLEOTIDE SEQUENCE</scope>
    <source>
        <strain evidence="2">RHP3577 ss4</strain>
    </source>
</reference>
<gene>
    <name evidence="2" type="ORF">C8R41DRAFT_834957</name>
</gene>
<keyword evidence="1" id="KW-0472">Membrane</keyword>
<keyword evidence="1" id="KW-0812">Transmembrane</keyword>